<dbReference type="AlphaFoldDB" id="X1A9W6"/>
<protein>
    <submittedName>
        <fullName evidence="1">Uncharacterized protein</fullName>
    </submittedName>
</protein>
<feature type="non-terminal residue" evidence="1">
    <location>
        <position position="1"/>
    </location>
</feature>
<name>X1A9W6_9ZZZZ</name>
<reference evidence="1" key="1">
    <citation type="journal article" date="2014" name="Front. Microbiol.">
        <title>High frequency of phylogenetically diverse reductive dehalogenase-homologous genes in deep subseafloor sedimentary metagenomes.</title>
        <authorList>
            <person name="Kawai M."/>
            <person name="Futagami T."/>
            <person name="Toyoda A."/>
            <person name="Takaki Y."/>
            <person name="Nishi S."/>
            <person name="Hori S."/>
            <person name="Arai W."/>
            <person name="Tsubouchi T."/>
            <person name="Morono Y."/>
            <person name="Uchiyama I."/>
            <person name="Ito T."/>
            <person name="Fujiyama A."/>
            <person name="Inagaki F."/>
            <person name="Takami H."/>
        </authorList>
    </citation>
    <scope>NUCLEOTIDE SEQUENCE</scope>
    <source>
        <strain evidence="1">Expedition CK06-06</strain>
    </source>
</reference>
<evidence type="ECO:0000313" key="1">
    <source>
        <dbReference type="EMBL" id="GAG78544.1"/>
    </source>
</evidence>
<comment type="caution">
    <text evidence="1">The sequence shown here is derived from an EMBL/GenBank/DDBJ whole genome shotgun (WGS) entry which is preliminary data.</text>
</comment>
<dbReference type="EMBL" id="BART01012236">
    <property type="protein sequence ID" value="GAG78544.1"/>
    <property type="molecule type" value="Genomic_DNA"/>
</dbReference>
<proteinExistence type="predicted"/>
<accession>X1A9W6</accession>
<organism evidence="1">
    <name type="scientific">marine sediment metagenome</name>
    <dbReference type="NCBI Taxonomy" id="412755"/>
    <lineage>
        <taxon>unclassified sequences</taxon>
        <taxon>metagenomes</taxon>
        <taxon>ecological metagenomes</taxon>
    </lineage>
</organism>
<sequence>EMIIELANKVPEPDVEYIYWVEWDDIAGIPVAIADCRIEPIKSDPNSREHFISRLIKEFGEFKKVVRGSTGEAFKVPTRDIIEKGIREQDLDQYPKWVER</sequence>
<gene>
    <name evidence="1" type="ORF">S01H4_25654</name>
</gene>